<gene>
    <name evidence="2" type="ORF">UCRNP2_6640</name>
</gene>
<comment type="similarity">
    <text evidence="1">Belongs to the short-chain dehydrogenases/reductases (SDR) family.</text>
</comment>
<dbReference type="SUPFAM" id="SSF51735">
    <property type="entry name" value="NAD(P)-binding Rossmann-fold domains"/>
    <property type="match status" value="1"/>
</dbReference>
<reference evidence="3" key="1">
    <citation type="journal article" date="2013" name="Genome Announc.">
        <title>Draft genome sequence of Neofusicoccum parvum isolate UCR-NP2, a fungal vascular pathogen associated with grapevine cankers.</title>
        <authorList>
            <person name="Blanco-Ulate B."/>
            <person name="Rolshausen P."/>
            <person name="Cantu D."/>
        </authorList>
    </citation>
    <scope>NUCLEOTIDE SEQUENCE [LARGE SCALE GENOMIC DNA]</scope>
    <source>
        <strain evidence="3">UCR-NP2</strain>
    </source>
</reference>
<dbReference type="Gene3D" id="3.40.50.720">
    <property type="entry name" value="NAD(P)-binding Rossmann-like Domain"/>
    <property type="match status" value="1"/>
</dbReference>
<dbReference type="PANTHER" id="PTHR42760">
    <property type="entry name" value="SHORT-CHAIN DEHYDROGENASES/REDUCTASES FAMILY MEMBER"/>
    <property type="match status" value="1"/>
</dbReference>
<evidence type="ECO:0000313" key="3">
    <source>
        <dbReference type="Proteomes" id="UP000013521"/>
    </source>
</evidence>
<evidence type="ECO:0000313" key="2">
    <source>
        <dbReference type="EMBL" id="EOD46623.1"/>
    </source>
</evidence>
<dbReference type="Pfam" id="PF13561">
    <property type="entry name" value="adh_short_C2"/>
    <property type="match status" value="1"/>
</dbReference>
<dbReference type="OrthoDB" id="417891at2759"/>
<name>R1EFS7_BOTPV</name>
<dbReference type="PRINTS" id="PR00081">
    <property type="entry name" value="GDHRDH"/>
</dbReference>
<proteinExistence type="inferred from homology"/>
<sequence>MKAARRVSTGISRSTPKAPTWAAINYNTSKGAIVALTKTVAVEVGQFGITCNAICPGSSYGQLLDDALKGAYSTLGHDAIAAMFPLKRSKTRWDVG</sequence>
<dbReference type="HOGENOM" id="CLU_2359482_0_0_1"/>
<dbReference type="AlphaFoldDB" id="R1EFS7"/>
<dbReference type="InterPro" id="IPR036291">
    <property type="entry name" value="NAD(P)-bd_dom_sf"/>
</dbReference>
<dbReference type="EMBL" id="KB916427">
    <property type="protein sequence ID" value="EOD46623.1"/>
    <property type="molecule type" value="Genomic_DNA"/>
</dbReference>
<organism evidence="2 3">
    <name type="scientific">Botryosphaeria parva (strain UCR-NP2)</name>
    <name type="common">Grapevine canker fungus</name>
    <name type="synonym">Neofusicoccum parvum</name>
    <dbReference type="NCBI Taxonomy" id="1287680"/>
    <lineage>
        <taxon>Eukaryota</taxon>
        <taxon>Fungi</taxon>
        <taxon>Dikarya</taxon>
        <taxon>Ascomycota</taxon>
        <taxon>Pezizomycotina</taxon>
        <taxon>Dothideomycetes</taxon>
        <taxon>Dothideomycetes incertae sedis</taxon>
        <taxon>Botryosphaeriales</taxon>
        <taxon>Botryosphaeriaceae</taxon>
        <taxon>Neofusicoccum</taxon>
    </lineage>
</organism>
<protein>
    <submittedName>
        <fullName evidence="2">Putative short-chain dehydrogenase reductase sdr protein</fullName>
    </submittedName>
</protein>
<accession>R1EFS7</accession>
<evidence type="ECO:0000256" key="1">
    <source>
        <dbReference type="ARBA" id="ARBA00006484"/>
    </source>
</evidence>
<dbReference type="GO" id="GO:0016616">
    <property type="term" value="F:oxidoreductase activity, acting on the CH-OH group of donors, NAD or NADP as acceptor"/>
    <property type="evidence" value="ECO:0007669"/>
    <property type="project" value="TreeGrafter"/>
</dbReference>
<dbReference type="KEGG" id="npa:UCRNP2_6640"/>
<dbReference type="InterPro" id="IPR002347">
    <property type="entry name" value="SDR_fam"/>
</dbReference>
<dbReference type="Proteomes" id="UP000013521">
    <property type="component" value="Unassembled WGS sequence"/>
</dbReference>